<dbReference type="PROSITE" id="PS50235">
    <property type="entry name" value="USP_3"/>
    <property type="match status" value="1"/>
</dbReference>
<dbReference type="InterPro" id="IPR028889">
    <property type="entry name" value="USP"/>
</dbReference>
<evidence type="ECO:0000259" key="9">
    <source>
        <dbReference type="PROSITE" id="PS50235"/>
    </source>
</evidence>
<dbReference type="GO" id="GO:0004843">
    <property type="term" value="F:cysteine-type deubiquitinase activity"/>
    <property type="evidence" value="ECO:0007669"/>
    <property type="project" value="UniProtKB-UniRule"/>
</dbReference>
<dbReference type="AlphaFoldDB" id="A0A6A5SQK6"/>
<name>A0A6A5SQK6_9PLEO</name>
<evidence type="ECO:0000256" key="5">
    <source>
        <dbReference type="ARBA" id="ARBA00022807"/>
    </source>
</evidence>
<dbReference type="Gene3D" id="3.90.70.10">
    <property type="entry name" value="Cysteine proteinases"/>
    <property type="match status" value="1"/>
</dbReference>
<feature type="domain" description="USP" evidence="9">
    <location>
        <begin position="109"/>
        <end position="571"/>
    </location>
</feature>
<evidence type="ECO:0000256" key="1">
    <source>
        <dbReference type="ARBA" id="ARBA00000707"/>
    </source>
</evidence>
<dbReference type="EC" id="3.4.19.12" evidence="6"/>
<dbReference type="InterPro" id="IPR029071">
    <property type="entry name" value="Ubiquitin-like_domsf"/>
</dbReference>
<dbReference type="PROSITE" id="PS50053">
    <property type="entry name" value="UBIQUITIN_2"/>
    <property type="match status" value="1"/>
</dbReference>
<comment type="similarity">
    <text evidence="6">Belongs to the peptidase C19 family.</text>
</comment>
<reference evidence="10" key="1">
    <citation type="journal article" date="2020" name="Stud. Mycol.">
        <title>101 Dothideomycetes genomes: a test case for predicting lifestyles and emergence of pathogens.</title>
        <authorList>
            <person name="Haridas S."/>
            <person name="Albert R."/>
            <person name="Binder M."/>
            <person name="Bloem J."/>
            <person name="Labutti K."/>
            <person name="Salamov A."/>
            <person name="Andreopoulos B."/>
            <person name="Baker S."/>
            <person name="Barry K."/>
            <person name="Bills G."/>
            <person name="Bluhm B."/>
            <person name="Cannon C."/>
            <person name="Castanera R."/>
            <person name="Culley D."/>
            <person name="Daum C."/>
            <person name="Ezra D."/>
            <person name="Gonzalez J."/>
            <person name="Henrissat B."/>
            <person name="Kuo A."/>
            <person name="Liang C."/>
            <person name="Lipzen A."/>
            <person name="Lutzoni F."/>
            <person name="Magnuson J."/>
            <person name="Mondo S."/>
            <person name="Nolan M."/>
            <person name="Ohm R."/>
            <person name="Pangilinan J."/>
            <person name="Park H.-J."/>
            <person name="Ramirez L."/>
            <person name="Alfaro M."/>
            <person name="Sun H."/>
            <person name="Tritt A."/>
            <person name="Yoshinaga Y."/>
            <person name="Zwiers L.-H."/>
            <person name="Turgeon B."/>
            <person name="Goodwin S."/>
            <person name="Spatafora J."/>
            <person name="Crous P."/>
            <person name="Grigoriev I."/>
        </authorList>
    </citation>
    <scope>NUCLEOTIDE SEQUENCE</scope>
    <source>
        <strain evidence="10">CBS 161.51</strain>
    </source>
</reference>
<dbReference type="EMBL" id="ML976040">
    <property type="protein sequence ID" value="KAF1942012.1"/>
    <property type="molecule type" value="Genomic_DNA"/>
</dbReference>
<keyword evidence="11" id="KW-1185">Reference proteome</keyword>
<dbReference type="InterPro" id="IPR000626">
    <property type="entry name" value="Ubiquitin-like_dom"/>
</dbReference>
<gene>
    <name evidence="10" type="ORF">EJ02DRAFT_454676</name>
</gene>
<dbReference type="SUPFAM" id="SSF54236">
    <property type="entry name" value="Ubiquitin-like"/>
    <property type="match status" value="1"/>
</dbReference>
<dbReference type="Proteomes" id="UP000800038">
    <property type="component" value="Unassembled WGS sequence"/>
</dbReference>
<dbReference type="InterPro" id="IPR038765">
    <property type="entry name" value="Papain-like_cys_pep_sf"/>
</dbReference>
<dbReference type="CDD" id="cd16104">
    <property type="entry name" value="Ubl_USP14_like"/>
    <property type="match status" value="1"/>
</dbReference>
<organism evidence="10 11">
    <name type="scientific">Clathrospora elynae</name>
    <dbReference type="NCBI Taxonomy" id="706981"/>
    <lineage>
        <taxon>Eukaryota</taxon>
        <taxon>Fungi</taxon>
        <taxon>Dikarya</taxon>
        <taxon>Ascomycota</taxon>
        <taxon>Pezizomycotina</taxon>
        <taxon>Dothideomycetes</taxon>
        <taxon>Pleosporomycetidae</taxon>
        <taxon>Pleosporales</taxon>
        <taxon>Diademaceae</taxon>
        <taxon>Clathrospora</taxon>
    </lineage>
</organism>
<evidence type="ECO:0000256" key="3">
    <source>
        <dbReference type="ARBA" id="ARBA00022786"/>
    </source>
</evidence>
<dbReference type="GO" id="GO:0016579">
    <property type="term" value="P:protein deubiquitination"/>
    <property type="evidence" value="ECO:0007669"/>
    <property type="project" value="InterPro"/>
</dbReference>
<evidence type="ECO:0000259" key="8">
    <source>
        <dbReference type="PROSITE" id="PS50053"/>
    </source>
</evidence>
<evidence type="ECO:0000256" key="7">
    <source>
        <dbReference type="SAM" id="MobiDB-lite"/>
    </source>
</evidence>
<dbReference type="SMART" id="SM00213">
    <property type="entry name" value="UBQ"/>
    <property type="match status" value="1"/>
</dbReference>
<feature type="domain" description="Ubiquitin-like" evidence="8">
    <location>
        <begin position="4"/>
        <end position="72"/>
    </location>
</feature>
<keyword evidence="5 6" id="KW-0788">Thiol protease</keyword>
<feature type="region of interest" description="Disordered" evidence="7">
    <location>
        <begin position="392"/>
        <end position="449"/>
    </location>
</feature>
<protein>
    <recommendedName>
        <fullName evidence="6">Ubiquitin carboxyl-terminal hydrolase</fullName>
        <ecNumber evidence="6">3.4.19.12</ecNumber>
    </recommendedName>
</protein>
<keyword evidence="3 6" id="KW-0833">Ubl conjugation pathway</keyword>
<evidence type="ECO:0000256" key="2">
    <source>
        <dbReference type="ARBA" id="ARBA00022670"/>
    </source>
</evidence>
<dbReference type="PANTHER" id="PTHR43982">
    <property type="entry name" value="UBIQUITIN CARBOXYL-TERMINAL HYDROLASE"/>
    <property type="match status" value="1"/>
</dbReference>
<dbReference type="Pfam" id="PF00443">
    <property type="entry name" value="UCH"/>
    <property type="match status" value="1"/>
</dbReference>
<keyword evidence="2 6" id="KW-0645">Protease</keyword>
<dbReference type="OrthoDB" id="333239at2759"/>
<dbReference type="GO" id="GO:0070628">
    <property type="term" value="F:proteasome binding"/>
    <property type="evidence" value="ECO:0007669"/>
    <property type="project" value="TreeGrafter"/>
</dbReference>
<dbReference type="InterPro" id="IPR001394">
    <property type="entry name" value="Peptidase_C19_UCH"/>
</dbReference>
<dbReference type="InterPro" id="IPR018200">
    <property type="entry name" value="USP_CS"/>
</dbReference>
<dbReference type="InterPro" id="IPR044635">
    <property type="entry name" value="UBP14-like"/>
</dbReference>
<dbReference type="Pfam" id="PF00240">
    <property type="entry name" value="ubiquitin"/>
    <property type="match status" value="1"/>
</dbReference>
<evidence type="ECO:0000313" key="11">
    <source>
        <dbReference type="Proteomes" id="UP000800038"/>
    </source>
</evidence>
<dbReference type="GO" id="GO:0043161">
    <property type="term" value="P:proteasome-mediated ubiquitin-dependent protein catabolic process"/>
    <property type="evidence" value="ECO:0007669"/>
    <property type="project" value="InterPro"/>
</dbReference>
<dbReference type="PROSITE" id="PS00972">
    <property type="entry name" value="USP_1"/>
    <property type="match status" value="1"/>
</dbReference>
<dbReference type="PANTHER" id="PTHR43982:SF1">
    <property type="entry name" value="UBIQUITIN CARBOXYL-TERMINAL HYDROLASE 14"/>
    <property type="match status" value="1"/>
</dbReference>
<evidence type="ECO:0000256" key="4">
    <source>
        <dbReference type="ARBA" id="ARBA00022801"/>
    </source>
</evidence>
<dbReference type="GO" id="GO:0061136">
    <property type="term" value="P:regulation of proteasomal protein catabolic process"/>
    <property type="evidence" value="ECO:0007669"/>
    <property type="project" value="TreeGrafter"/>
</dbReference>
<dbReference type="PROSITE" id="PS00973">
    <property type="entry name" value="USP_2"/>
    <property type="match status" value="1"/>
</dbReference>
<keyword evidence="4 6" id="KW-0378">Hydrolase</keyword>
<dbReference type="SUPFAM" id="SSF54001">
    <property type="entry name" value="Cysteine proteinases"/>
    <property type="match status" value="1"/>
</dbReference>
<accession>A0A6A5SQK6</accession>
<comment type="catalytic activity">
    <reaction evidence="1 6">
        <text>Thiol-dependent hydrolysis of ester, thioester, amide, peptide and isopeptide bonds formed by the C-terminal Gly of ubiquitin (a 76-residue protein attached to proteins as an intracellular targeting signal).</text>
        <dbReference type="EC" id="3.4.19.12"/>
    </reaction>
</comment>
<dbReference type="Gene3D" id="3.10.20.90">
    <property type="entry name" value="Phosphatidylinositol 3-kinase Catalytic Subunit, Chain A, domain 1"/>
    <property type="match status" value="1"/>
</dbReference>
<proteinExistence type="inferred from homology"/>
<sequence length="585" mass="65449">MASIPVIVKHKGTKHEVDVDTTSNGETFKYQLFSITGVEPERQKVFVKGSTLRDDADMSKLGLKPKQALMMIGTPSESAKNIEKPTTPIKFLEDMDEAEAAQLEGATPAGLQNLGNTCYMNSTLQTLRSIPELQEELLRYSASNDASASSSARQLSQLGLGGLGASTDLTGSLRDLFKQMSETQQGFPPLMFLNALRSAFPQFAQKSKDGHGYAQQDAEEAWSQIVSQLRQKLKLKDNETHSDAGRQTELSWIDKYMAGKFESTMECDEPAAKEGGEEPVKSEDLFFKLNCHINVETNHLRDGLAAGLKEQIEKRSEVLGRNALYSKTSKIARLPKHLPIHFVRFDWRKDTNKKAKIMRKVTFPDELDALEFCTDDLRKMLVPIRDKIREVRKEEEDVERARKRQKRIKAGEDNDSDPLARKEPLQKKKEAQQKKEDASKPAEDTKMEEVEYKTDAQIEADRAASILAAKKELLALVDSKMAADEGANQTGLYELRGVITHQGASADSGHYTSFVKKQGPKDPISGKRKEEDGNWWWFNDEKVSEVDAERIQTLSGGGQSHSALILLYRAVPLPVIEEDVQMSEA</sequence>
<feature type="compositionally biased region" description="Basic and acidic residues" evidence="7">
    <location>
        <begin position="418"/>
        <end position="449"/>
    </location>
</feature>
<dbReference type="CDD" id="cd02657">
    <property type="entry name" value="Peptidase_C19A"/>
    <property type="match status" value="1"/>
</dbReference>
<evidence type="ECO:0000256" key="6">
    <source>
        <dbReference type="RuleBase" id="RU366025"/>
    </source>
</evidence>
<evidence type="ECO:0000313" key="10">
    <source>
        <dbReference type="EMBL" id="KAF1942012.1"/>
    </source>
</evidence>